<evidence type="ECO:0000259" key="6">
    <source>
        <dbReference type="Pfam" id="PF23322"/>
    </source>
</evidence>
<dbReference type="GO" id="GO:0005737">
    <property type="term" value="C:cytoplasm"/>
    <property type="evidence" value="ECO:0007669"/>
    <property type="project" value="UniProtKB-SubCell"/>
</dbReference>
<dbReference type="InterPro" id="IPR039663">
    <property type="entry name" value="AIP/AIPL1/TTC9"/>
</dbReference>
<dbReference type="SUPFAM" id="SSF54534">
    <property type="entry name" value="FKBP-like"/>
    <property type="match status" value="1"/>
</dbReference>
<dbReference type="FunFam" id="1.25.40.10:FF:000052">
    <property type="entry name" value="Aryl-hydrocarbon-interacting protein-like 1"/>
    <property type="match status" value="1"/>
</dbReference>
<evidence type="ECO:0000256" key="1">
    <source>
        <dbReference type="ARBA" id="ARBA00004496"/>
    </source>
</evidence>
<name>A0AAV8WEU9_9CUCU</name>
<dbReference type="Gene3D" id="3.10.50.40">
    <property type="match status" value="1"/>
</dbReference>
<dbReference type="GO" id="GO:0003755">
    <property type="term" value="F:peptidyl-prolyl cis-trans isomerase activity"/>
    <property type="evidence" value="ECO:0007669"/>
    <property type="project" value="InterPro"/>
</dbReference>
<dbReference type="Proteomes" id="UP001159042">
    <property type="component" value="Unassembled WGS sequence"/>
</dbReference>
<evidence type="ECO:0000256" key="4">
    <source>
        <dbReference type="ARBA" id="ARBA00022803"/>
    </source>
</evidence>
<gene>
    <name evidence="7" type="ORF">NQ315_001278</name>
</gene>
<dbReference type="PANTHER" id="PTHR11242">
    <property type="entry name" value="ARYL HYDROCARBON RECEPTOR INTERACTING PROTEIN RELATED"/>
    <property type="match status" value="1"/>
</dbReference>
<evidence type="ECO:0000313" key="8">
    <source>
        <dbReference type="Proteomes" id="UP001159042"/>
    </source>
</evidence>
<comment type="subcellular location">
    <subcellularLocation>
        <location evidence="1">Cytoplasm</location>
    </subcellularLocation>
</comment>
<feature type="repeat" description="TPR" evidence="5">
    <location>
        <begin position="534"/>
        <end position="567"/>
    </location>
</feature>
<evidence type="ECO:0000256" key="5">
    <source>
        <dbReference type="PROSITE-ProRule" id="PRU00339"/>
    </source>
</evidence>
<keyword evidence="4 5" id="KW-0802">TPR repeat</keyword>
<keyword evidence="3" id="KW-0677">Repeat</keyword>
<dbReference type="Pfam" id="PF23322">
    <property type="entry name" value="PPIase_AIP"/>
    <property type="match status" value="1"/>
</dbReference>
<evidence type="ECO:0000313" key="7">
    <source>
        <dbReference type="EMBL" id="KAJ8925097.1"/>
    </source>
</evidence>
<organism evidence="7 8">
    <name type="scientific">Exocentrus adspersus</name>
    <dbReference type="NCBI Taxonomy" id="1586481"/>
    <lineage>
        <taxon>Eukaryota</taxon>
        <taxon>Metazoa</taxon>
        <taxon>Ecdysozoa</taxon>
        <taxon>Arthropoda</taxon>
        <taxon>Hexapoda</taxon>
        <taxon>Insecta</taxon>
        <taxon>Pterygota</taxon>
        <taxon>Neoptera</taxon>
        <taxon>Endopterygota</taxon>
        <taxon>Coleoptera</taxon>
        <taxon>Polyphaga</taxon>
        <taxon>Cucujiformia</taxon>
        <taxon>Chrysomeloidea</taxon>
        <taxon>Cerambycidae</taxon>
        <taxon>Lamiinae</taxon>
        <taxon>Acanthocinini</taxon>
        <taxon>Exocentrus</taxon>
    </lineage>
</organism>
<dbReference type="EMBL" id="JANEYG010000002">
    <property type="protein sequence ID" value="KAJ8925097.1"/>
    <property type="molecule type" value="Genomic_DNA"/>
</dbReference>
<proteinExistence type="predicted"/>
<keyword evidence="8" id="KW-1185">Reference proteome</keyword>
<dbReference type="SUPFAM" id="SSF48452">
    <property type="entry name" value="TPR-like"/>
    <property type="match status" value="1"/>
</dbReference>
<evidence type="ECO:0000256" key="2">
    <source>
        <dbReference type="ARBA" id="ARBA00022490"/>
    </source>
</evidence>
<sequence>MLFVLIFTAAAAANLYEECAKLYHPNNYLNYLPNLNLPYLGNVPIPVNPPVQPTPVVTTKAVSIVTKYVYRNPVCVKYSKRQSGCKQDNGAKHKSNVEQLVTKEYFVKNREGSSSRADDYDEFRFQRSQDPAQEYNDLEEESEDYFVQGSEEPRPFSMGGGKPTPHLTKKQVHELLIEDRLDQLESILPHYTRRRAFETSTVTVTKVLSNKRSMATLIVKNCVPQGYELCAPKRKKRRSKVARPTVNFNETRYFEINDMDSDKELITKKNCARRDEIRSFQRWDKGEQRNYRFLCYFTIKTCPQIHFHFQTRQCNAEKTLLDDSREMGQGKPLDLVLGKKFKLEVWEAILQKMAVNEVAQFTVDKSLVMQYPFVSKTLRDLHRPKSERKSHCCAMTLQNEGVGYDDLNQFLKHPTDLEFTMEVLKVEQPDSYEKESWQLEEEEKIKMIPQLKEQGNLEYKNKNYEKAAELYAKAIGMLEQLMLKEKPHDVEWNELNSQKNPILLNYAQCKLYQGDYYSVIEHCGTVLKTDKDNVKAYFRRAKAHVKVWNVEEARNDFNKVMELDESLTALVKKELAELEKQVKEKDMEDKGRFSKLFV</sequence>
<feature type="domain" description="AIP/AIPL N-terminal FKBP-type PPIase" evidence="6">
    <location>
        <begin position="305"/>
        <end position="425"/>
    </location>
</feature>
<dbReference type="InterPro" id="IPR046357">
    <property type="entry name" value="PPIase_dom_sf"/>
</dbReference>
<dbReference type="SMART" id="SM00028">
    <property type="entry name" value="TPR"/>
    <property type="match status" value="3"/>
</dbReference>
<keyword evidence="2" id="KW-0963">Cytoplasm</keyword>
<dbReference type="PROSITE" id="PS50005">
    <property type="entry name" value="TPR"/>
    <property type="match status" value="1"/>
</dbReference>
<dbReference type="InterPro" id="IPR019734">
    <property type="entry name" value="TPR_rpt"/>
</dbReference>
<reference evidence="7 8" key="1">
    <citation type="journal article" date="2023" name="Insect Mol. Biol.">
        <title>Genome sequencing provides insights into the evolution of gene families encoding plant cell wall-degrading enzymes in longhorned beetles.</title>
        <authorList>
            <person name="Shin N.R."/>
            <person name="Okamura Y."/>
            <person name="Kirsch R."/>
            <person name="Pauchet Y."/>
        </authorList>
    </citation>
    <scope>NUCLEOTIDE SEQUENCE [LARGE SCALE GENOMIC DNA]</scope>
    <source>
        <strain evidence="7">EAD_L_NR</strain>
    </source>
</reference>
<dbReference type="PANTHER" id="PTHR11242:SF0">
    <property type="entry name" value="TPR_REGION DOMAIN-CONTAINING PROTEIN"/>
    <property type="match status" value="1"/>
</dbReference>
<dbReference type="InterPro" id="IPR011990">
    <property type="entry name" value="TPR-like_helical_dom_sf"/>
</dbReference>
<dbReference type="InterPro" id="IPR056277">
    <property type="entry name" value="PPIase_AIP"/>
</dbReference>
<protein>
    <recommendedName>
        <fullName evidence="6">AIP/AIPL N-terminal FKBP-type PPIase domain-containing protein</fullName>
    </recommendedName>
</protein>
<evidence type="ECO:0000256" key="3">
    <source>
        <dbReference type="ARBA" id="ARBA00022737"/>
    </source>
</evidence>
<dbReference type="AlphaFoldDB" id="A0AAV8WEU9"/>
<dbReference type="Gene3D" id="1.25.40.10">
    <property type="entry name" value="Tetratricopeptide repeat domain"/>
    <property type="match status" value="1"/>
</dbReference>
<accession>A0AAV8WEU9</accession>
<comment type="caution">
    <text evidence="7">The sequence shown here is derived from an EMBL/GenBank/DDBJ whole genome shotgun (WGS) entry which is preliminary data.</text>
</comment>